<keyword evidence="1" id="KW-0472">Membrane</keyword>
<reference evidence="3" key="1">
    <citation type="submission" date="2016-11" db="UniProtKB">
        <authorList>
            <consortium name="WormBaseParasite"/>
        </authorList>
    </citation>
    <scope>IDENTIFICATION</scope>
</reference>
<proteinExistence type="predicted"/>
<evidence type="ECO:0000313" key="2">
    <source>
        <dbReference type="Proteomes" id="UP000095283"/>
    </source>
</evidence>
<evidence type="ECO:0000256" key="1">
    <source>
        <dbReference type="SAM" id="Phobius"/>
    </source>
</evidence>
<sequence length="210" mass="24234">MRNSLVRFGKRTDPTDNAVFLGKKTNNEYEIVLLITELVMTNFLFAAYNYFTLVRYIEFHRLTRRYRLNQFKFTLCFLKFDDFWKIKIKLFRVACVFNIPHLSTKYYGFNTPPSGIIITTQQTDPSISAASVKISLGTPPTCNIPKKSNRLFAPIVALSAKPSSRTPPEMKFMTRYEAHPEASLPCTSGYITKTQLSGRTIEMERVNILY</sequence>
<keyword evidence="1" id="KW-0812">Transmembrane</keyword>
<organism evidence="2 3">
    <name type="scientific">Heterorhabditis bacteriophora</name>
    <name type="common">Entomopathogenic nematode worm</name>
    <dbReference type="NCBI Taxonomy" id="37862"/>
    <lineage>
        <taxon>Eukaryota</taxon>
        <taxon>Metazoa</taxon>
        <taxon>Ecdysozoa</taxon>
        <taxon>Nematoda</taxon>
        <taxon>Chromadorea</taxon>
        <taxon>Rhabditida</taxon>
        <taxon>Rhabditina</taxon>
        <taxon>Rhabditomorpha</taxon>
        <taxon>Strongyloidea</taxon>
        <taxon>Heterorhabditidae</taxon>
        <taxon>Heterorhabditis</taxon>
    </lineage>
</organism>
<dbReference type="WBParaSite" id="Hba_08732">
    <property type="protein sequence ID" value="Hba_08732"/>
    <property type="gene ID" value="Hba_08732"/>
</dbReference>
<evidence type="ECO:0000313" key="3">
    <source>
        <dbReference type="WBParaSite" id="Hba_08732"/>
    </source>
</evidence>
<keyword evidence="1" id="KW-1133">Transmembrane helix</keyword>
<protein>
    <submittedName>
        <fullName evidence="3">Ion_trans domain-containing protein</fullName>
    </submittedName>
</protein>
<feature type="transmembrane region" description="Helical" evidence="1">
    <location>
        <begin position="31"/>
        <end position="57"/>
    </location>
</feature>
<dbReference type="AlphaFoldDB" id="A0A1I7WUC1"/>
<dbReference type="Proteomes" id="UP000095283">
    <property type="component" value="Unplaced"/>
</dbReference>
<keyword evidence="2" id="KW-1185">Reference proteome</keyword>
<accession>A0A1I7WUC1</accession>
<name>A0A1I7WUC1_HETBA</name>